<name>A0A6J5KUH3_9CAUD</name>
<organism evidence="1">
    <name type="scientific">uncultured Caudovirales phage</name>
    <dbReference type="NCBI Taxonomy" id="2100421"/>
    <lineage>
        <taxon>Viruses</taxon>
        <taxon>Duplodnaviria</taxon>
        <taxon>Heunggongvirae</taxon>
        <taxon>Uroviricota</taxon>
        <taxon>Caudoviricetes</taxon>
        <taxon>Peduoviridae</taxon>
        <taxon>Maltschvirus</taxon>
        <taxon>Maltschvirus maltsch</taxon>
    </lineage>
</organism>
<accession>A0A6J5KUH3</accession>
<dbReference type="EMBL" id="LR796180">
    <property type="protein sequence ID" value="CAB4124942.1"/>
    <property type="molecule type" value="Genomic_DNA"/>
</dbReference>
<protein>
    <submittedName>
        <fullName evidence="1">Uncharacterized protein</fullName>
    </submittedName>
</protein>
<gene>
    <name evidence="1" type="ORF">UFOVP66_44</name>
</gene>
<sequence length="321" mass="32441">MTISSESREVGPFTGNGSATAFPFTFKVIAASDLSVVKTNATTGVSVTLALTADYTVSLNADQNNNAGGTVTLLSALATGFTLMISSAASYLQPTNLTNGGGFYPTVINDALDRLTIFVQQMLRTINRGIRIPFTEAIGSTSLTLPIAAVRANKAIVFDASGNVGVSSDNYVNQTASAAASAAAAASSASSAASSLASTQSSGAASVASASASATSAESSAVNAANSASQTAAALAMASLPSTFTGKAKNVLRVNLAETAYEFSASAASPSFYGFALSTDGTEILVTTDTINNYNTSDFVSWGIQENISFSVLNNQLALTL</sequence>
<evidence type="ECO:0000313" key="1">
    <source>
        <dbReference type="EMBL" id="CAB4124942.1"/>
    </source>
</evidence>
<reference evidence="1" key="1">
    <citation type="submission" date="2020-04" db="EMBL/GenBank/DDBJ databases">
        <authorList>
            <person name="Chiriac C."/>
            <person name="Salcher M."/>
            <person name="Ghai R."/>
            <person name="Kavagutti S V."/>
        </authorList>
    </citation>
    <scope>NUCLEOTIDE SEQUENCE</scope>
</reference>
<proteinExistence type="predicted"/>